<dbReference type="AlphaFoldDB" id="A0A7W3V252"/>
<comment type="caution">
    <text evidence="1">The sequence shown here is derived from an EMBL/GenBank/DDBJ whole genome shotgun (WGS) entry which is preliminary data.</text>
</comment>
<evidence type="ECO:0000313" key="2">
    <source>
        <dbReference type="Proteomes" id="UP000550609"/>
    </source>
</evidence>
<protein>
    <recommendedName>
        <fullName evidence="3">Lipoprotein</fullName>
    </recommendedName>
</protein>
<dbReference type="Proteomes" id="UP000550609">
    <property type="component" value="Unassembled WGS sequence"/>
</dbReference>
<dbReference type="OrthoDB" id="6853546at2"/>
<dbReference type="RefSeq" id="WP_152981153.1">
    <property type="nucleotide sequence ID" value="NZ_JACIUV010000007.1"/>
</dbReference>
<accession>A0A7W3V252</accession>
<evidence type="ECO:0008006" key="3">
    <source>
        <dbReference type="Google" id="ProtNLM"/>
    </source>
</evidence>
<sequence length="223" mass="24516">MRGLIGAVTGTAVVLLMLSSSGCVLRAMTDPTYLARMDVRHRAPPSPPLKRNPNPTAYEFTLTLHDPPGPFAHAKGFMQYETRLADPCGPDLGGMSGTRKGLHESIPFEVEQLAPGVFRGVVYTDLIESHDYFGLGVCHVPMVAARIALWPTGNPDETRFVESMLTEEILAESVIHSGFLRSDYPNGGFEDTAAMRYRVGTPLRARVKESDLFNVEVRARKLD</sequence>
<evidence type="ECO:0000313" key="1">
    <source>
        <dbReference type="EMBL" id="MBB1118108.1"/>
    </source>
</evidence>
<dbReference type="PROSITE" id="PS51257">
    <property type="entry name" value="PROKAR_LIPOPROTEIN"/>
    <property type="match status" value="1"/>
</dbReference>
<dbReference type="EMBL" id="JACIUV010000007">
    <property type="protein sequence ID" value="MBB1118108.1"/>
    <property type="molecule type" value="Genomic_DNA"/>
</dbReference>
<proteinExistence type="predicted"/>
<name>A0A7W3V252_9GAMM</name>
<organism evidence="1 2">
    <name type="scientific">Stenotrophomonas koreensis</name>
    <dbReference type="NCBI Taxonomy" id="266128"/>
    <lineage>
        <taxon>Bacteria</taxon>
        <taxon>Pseudomonadati</taxon>
        <taxon>Pseudomonadota</taxon>
        <taxon>Gammaproteobacteria</taxon>
        <taxon>Lysobacterales</taxon>
        <taxon>Lysobacteraceae</taxon>
        <taxon>Stenotrophomonas</taxon>
    </lineage>
</organism>
<gene>
    <name evidence="1" type="ORF">H4O09_13715</name>
</gene>
<reference evidence="1 2" key="1">
    <citation type="submission" date="2020-08" db="EMBL/GenBank/DDBJ databases">
        <title>Stenotrophomonas sp. W1S232.</title>
        <authorList>
            <person name="Deng Y."/>
        </authorList>
    </citation>
    <scope>NUCLEOTIDE SEQUENCE [LARGE SCALE GENOMIC DNA]</scope>
    <source>
        <strain evidence="1 2">W1S232</strain>
    </source>
</reference>